<evidence type="ECO:0000313" key="9">
    <source>
        <dbReference type="EMBL" id="WOL14169.1"/>
    </source>
</evidence>
<dbReference type="PROSITE" id="PS00137">
    <property type="entry name" value="SUBTILASE_HIS"/>
    <property type="match status" value="1"/>
</dbReference>
<feature type="domain" description="Membrane-bound transcription factor site-1 protease-like N-terminal" evidence="8">
    <location>
        <begin position="52"/>
        <end position="125"/>
    </location>
</feature>
<dbReference type="Pfam" id="PF23001">
    <property type="entry name" value="MBTP1_N"/>
    <property type="match status" value="1"/>
</dbReference>
<evidence type="ECO:0000256" key="6">
    <source>
        <dbReference type="SAM" id="SignalP"/>
    </source>
</evidence>
<evidence type="ECO:0000256" key="3">
    <source>
        <dbReference type="ARBA" id="ARBA00022801"/>
    </source>
</evidence>
<keyword evidence="4" id="KW-0720">Serine protease</keyword>
<dbReference type="GO" id="GO:0005794">
    <property type="term" value="C:Golgi apparatus"/>
    <property type="evidence" value="ECO:0007669"/>
    <property type="project" value="TreeGrafter"/>
</dbReference>
<sequence length="297" mass="33140">MAERSRRPPSLGASTVLPPLLLALIPLSLVLPASDPSATLRGAGEGIPAPARNYVVRFLEYRLAGDHQAYLTLKLGSRSGWRWVERRNPAALFPTDFGVLEIGDSDRASLIAELGRLGQVKDVFVDTSYSRSLLVEERPKGGNFCYLEKRPGKIFTSMSFEEGNGMAYSSVRNASISWRRKLMMQRSQVTSLFGADRLWTKGFTGRKVKMAIFDTGIRADHPHFRNIKERTNWTNEDTLNDNLGHGTFVAGVIAGEDAECLGFAPDTEIYAFRVFTDAQSHCRFLIHLGFLMHLIML</sequence>
<feature type="signal peptide" evidence="6">
    <location>
        <begin position="1"/>
        <end position="32"/>
    </location>
</feature>
<dbReference type="PROSITE" id="PS51892">
    <property type="entry name" value="SUBTILASE"/>
    <property type="match status" value="1"/>
</dbReference>
<dbReference type="InterPro" id="IPR055143">
    <property type="entry name" value="MBTP1_N"/>
</dbReference>
<dbReference type="PANTHER" id="PTHR43806">
    <property type="entry name" value="PEPTIDASE S8"/>
    <property type="match status" value="1"/>
</dbReference>
<dbReference type="PANTHER" id="PTHR43806:SF7">
    <property type="entry name" value="MEMBRANE-BOUND TRANSCRIPTION FACTOR SITE-1 PROTEASE"/>
    <property type="match status" value="1"/>
</dbReference>
<keyword evidence="2 9" id="KW-0645">Protease</keyword>
<dbReference type="InterPro" id="IPR036852">
    <property type="entry name" value="Peptidase_S8/S53_dom_sf"/>
</dbReference>
<evidence type="ECO:0000256" key="2">
    <source>
        <dbReference type="ARBA" id="ARBA00022670"/>
    </source>
</evidence>
<dbReference type="SUPFAM" id="SSF52743">
    <property type="entry name" value="Subtilisin-like"/>
    <property type="match status" value="1"/>
</dbReference>
<dbReference type="Gene3D" id="3.40.50.200">
    <property type="entry name" value="Peptidase S8/S53 domain"/>
    <property type="match status" value="1"/>
</dbReference>
<protein>
    <submittedName>
        <fullName evidence="9">Subtilisin-like protease SBT6.1</fullName>
    </submittedName>
</protein>
<dbReference type="AlphaFoldDB" id="A0AAQ3KSQ0"/>
<reference evidence="9 10" key="1">
    <citation type="submission" date="2023-10" db="EMBL/GenBank/DDBJ databases">
        <title>Chromosome-scale genome assembly provides insights into flower coloration mechanisms of Canna indica.</title>
        <authorList>
            <person name="Li C."/>
        </authorList>
    </citation>
    <scope>NUCLEOTIDE SEQUENCE [LARGE SCALE GENOMIC DNA]</scope>
    <source>
        <tissue evidence="9">Flower</tissue>
    </source>
</reference>
<dbReference type="InterPro" id="IPR000209">
    <property type="entry name" value="Peptidase_S8/S53_dom"/>
</dbReference>
<name>A0AAQ3KSQ0_9LILI</name>
<dbReference type="PRINTS" id="PR00723">
    <property type="entry name" value="SUBTILISIN"/>
</dbReference>
<comment type="caution">
    <text evidence="5">Lacks conserved residue(s) required for the propagation of feature annotation.</text>
</comment>
<dbReference type="InterPro" id="IPR015500">
    <property type="entry name" value="Peptidase_S8_subtilisin-rel"/>
</dbReference>
<feature type="chain" id="PRO_5043040486" evidence="6">
    <location>
        <begin position="33"/>
        <end position="297"/>
    </location>
</feature>
<dbReference type="GO" id="GO:0004252">
    <property type="term" value="F:serine-type endopeptidase activity"/>
    <property type="evidence" value="ECO:0007669"/>
    <property type="project" value="InterPro"/>
</dbReference>
<keyword evidence="6" id="KW-0732">Signal</keyword>
<evidence type="ECO:0000256" key="1">
    <source>
        <dbReference type="ARBA" id="ARBA00011073"/>
    </source>
</evidence>
<dbReference type="Proteomes" id="UP001327560">
    <property type="component" value="Chromosome 7"/>
</dbReference>
<feature type="domain" description="Peptidase S8/S53" evidence="7">
    <location>
        <begin position="205"/>
        <end position="279"/>
    </location>
</feature>
<organism evidence="9 10">
    <name type="scientific">Canna indica</name>
    <name type="common">Indian-shot</name>
    <dbReference type="NCBI Taxonomy" id="4628"/>
    <lineage>
        <taxon>Eukaryota</taxon>
        <taxon>Viridiplantae</taxon>
        <taxon>Streptophyta</taxon>
        <taxon>Embryophyta</taxon>
        <taxon>Tracheophyta</taxon>
        <taxon>Spermatophyta</taxon>
        <taxon>Magnoliopsida</taxon>
        <taxon>Liliopsida</taxon>
        <taxon>Zingiberales</taxon>
        <taxon>Cannaceae</taxon>
        <taxon>Canna</taxon>
    </lineage>
</organism>
<evidence type="ECO:0000259" key="7">
    <source>
        <dbReference type="Pfam" id="PF00082"/>
    </source>
</evidence>
<evidence type="ECO:0000256" key="5">
    <source>
        <dbReference type="PROSITE-ProRule" id="PRU01240"/>
    </source>
</evidence>
<gene>
    <name evidence="9" type="ORF">Cni_G22949</name>
</gene>
<evidence type="ECO:0000259" key="8">
    <source>
        <dbReference type="Pfam" id="PF23001"/>
    </source>
</evidence>
<dbReference type="GO" id="GO:0006508">
    <property type="term" value="P:proteolysis"/>
    <property type="evidence" value="ECO:0007669"/>
    <property type="project" value="UniProtKB-KW"/>
</dbReference>
<dbReference type="Pfam" id="PF00082">
    <property type="entry name" value="Peptidase_S8"/>
    <property type="match status" value="1"/>
</dbReference>
<keyword evidence="10" id="KW-1185">Reference proteome</keyword>
<dbReference type="InterPro" id="IPR022398">
    <property type="entry name" value="Peptidase_S8_His-AS"/>
</dbReference>
<dbReference type="InterPro" id="IPR050131">
    <property type="entry name" value="Peptidase_S8_subtilisin-like"/>
</dbReference>
<proteinExistence type="inferred from homology"/>
<accession>A0AAQ3KSQ0</accession>
<dbReference type="EMBL" id="CP136896">
    <property type="protein sequence ID" value="WOL14169.1"/>
    <property type="molecule type" value="Genomic_DNA"/>
</dbReference>
<comment type="similarity">
    <text evidence="1 5">Belongs to the peptidase S8 family.</text>
</comment>
<evidence type="ECO:0000313" key="10">
    <source>
        <dbReference type="Proteomes" id="UP001327560"/>
    </source>
</evidence>
<keyword evidence="3" id="KW-0378">Hydrolase</keyword>
<evidence type="ECO:0000256" key="4">
    <source>
        <dbReference type="ARBA" id="ARBA00022825"/>
    </source>
</evidence>